<dbReference type="Gramene" id="PNT66038">
    <property type="protein sequence ID" value="PNT66038"/>
    <property type="gene ID" value="BRADI_3g06067v3"/>
</dbReference>
<accession>A0A2K2CVH5</accession>
<evidence type="ECO:0000313" key="3">
    <source>
        <dbReference type="Proteomes" id="UP000008810"/>
    </source>
</evidence>
<name>A0A2K2CVH5_BRADI</name>
<evidence type="ECO:0000313" key="1">
    <source>
        <dbReference type="EMBL" id="PNT66038.1"/>
    </source>
</evidence>
<proteinExistence type="predicted"/>
<dbReference type="EnsemblPlants" id="PNT66038">
    <property type="protein sequence ID" value="PNT66038"/>
    <property type="gene ID" value="BRADI_3g06067v3"/>
</dbReference>
<keyword evidence="3" id="KW-1185">Reference proteome</keyword>
<reference evidence="1 2" key="1">
    <citation type="journal article" date="2010" name="Nature">
        <title>Genome sequencing and analysis of the model grass Brachypodium distachyon.</title>
        <authorList>
            <consortium name="International Brachypodium Initiative"/>
        </authorList>
    </citation>
    <scope>NUCLEOTIDE SEQUENCE [LARGE SCALE GENOMIC DNA]</scope>
    <source>
        <strain evidence="1 2">Bd21</strain>
    </source>
</reference>
<organism evidence="1">
    <name type="scientific">Brachypodium distachyon</name>
    <name type="common">Purple false brome</name>
    <name type="synonym">Trachynia distachya</name>
    <dbReference type="NCBI Taxonomy" id="15368"/>
    <lineage>
        <taxon>Eukaryota</taxon>
        <taxon>Viridiplantae</taxon>
        <taxon>Streptophyta</taxon>
        <taxon>Embryophyta</taxon>
        <taxon>Tracheophyta</taxon>
        <taxon>Spermatophyta</taxon>
        <taxon>Magnoliopsida</taxon>
        <taxon>Liliopsida</taxon>
        <taxon>Poales</taxon>
        <taxon>Poaceae</taxon>
        <taxon>BOP clade</taxon>
        <taxon>Pooideae</taxon>
        <taxon>Stipodae</taxon>
        <taxon>Brachypodieae</taxon>
        <taxon>Brachypodium</taxon>
    </lineage>
</organism>
<reference evidence="2" key="3">
    <citation type="submission" date="2018-08" db="UniProtKB">
        <authorList>
            <consortium name="EnsemblPlants"/>
        </authorList>
    </citation>
    <scope>IDENTIFICATION</scope>
    <source>
        <strain evidence="2">cv. Bd21</strain>
    </source>
</reference>
<gene>
    <name evidence="1" type="ORF">BRADI_3g06067v3</name>
</gene>
<reference evidence="1" key="2">
    <citation type="submission" date="2017-06" db="EMBL/GenBank/DDBJ databases">
        <title>WGS assembly of Brachypodium distachyon.</title>
        <authorList>
            <consortium name="The International Brachypodium Initiative"/>
            <person name="Lucas S."/>
            <person name="Harmon-Smith M."/>
            <person name="Lail K."/>
            <person name="Tice H."/>
            <person name="Grimwood J."/>
            <person name="Bruce D."/>
            <person name="Barry K."/>
            <person name="Shu S."/>
            <person name="Lindquist E."/>
            <person name="Wang M."/>
            <person name="Pitluck S."/>
            <person name="Vogel J.P."/>
            <person name="Garvin D.F."/>
            <person name="Mockler T.C."/>
            <person name="Schmutz J."/>
            <person name="Rokhsar D."/>
            <person name="Bevan M.W."/>
        </authorList>
    </citation>
    <scope>NUCLEOTIDE SEQUENCE</scope>
    <source>
        <strain evidence="1">Bd21</strain>
    </source>
</reference>
<dbReference type="AlphaFoldDB" id="A0A2K2CVH5"/>
<sequence length="80" mass="9112">MEYGLPVRPVSSKFQSSCPVFPPFTIFRVTVRDGDRPRIPCSRKIGRTKDSTQCSNVKLLRIHVSTNVQLTSHCIHVKEK</sequence>
<evidence type="ECO:0000313" key="2">
    <source>
        <dbReference type="EnsemblPlants" id="PNT66038"/>
    </source>
</evidence>
<dbReference type="Proteomes" id="UP000008810">
    <property type="component" value="Chromosome 3"/>
</dbReference>
<protein>
    <submittedName>
        <fullName evidence="1 2">Uncharacterized protein</fullName>
    </submittedName>
</protein>
<dbReference type="EMBL" id="CM000882">
    <property type="protein sequence ID" value="PNT66038.1"/>
    <property type="molecule type" value="Genomic_DNA"/>
</dbReference>
<dbReference type="InParanoid" id="A0A2K2CVH5"/>